<protein>
    <recommendedName>
        <fullName evidence="3">Siroheme synthase</fullName>
    </recommendedName>
</protein>
<proteinExistence type="predicted"/>
<evidence type="ECO:0000313" key="1">
    <source>
        <dbReference type="EMBL" id="MFL1732956.1"/>
    </source>
</evidence>
<evidence type="ECO:0008006" key="3">
    <source>
        <dbReference type="Google" id="ProtNLM"/>
    </source>
</evidence>
<name>A0ABW8U778_9GAMM</name>
<dbReference type="InterPro" id="IPR014776">
    <property type="entry name" value="4pyrrole_Mease_sub2"/>
</dbReference>
<dbReference type="EMBL" id="JBJJXE010000015">
    <property type="protein sequence ID" value="MFL1732956.1"/>
    <property type="molecule type" value="Genomic_DNA"/>
</dbReference>
<evidence type="ECO:0000313" key="2">
    <source>
        <dbReference type="Proteomes" id="UP001624684"/>
    </source>
</evidence>
<dbReference type="Gene3D" id="3.30.950.10">
    <property type="entry name" value="Methyltransferase, Cobalt-precorrin-4 Transmethylase, Domain 2"/>
    <property type="match status" value="1"/>
</dbReference>
<dbReference type="Proteomes" id="UP001624684">
    <property type="component" value="Unassembled WGS sequence"/>
</dbReference>
<dbReference type="SUPFAM" id="SSF53790">
    <property type="entry name" value="Tetrapyrrole methylase"/>
    <property type="match status" value="1"/>
</dbReference>
<keyword evidence="2" id="KW-1185">Reference proteome</keyword>
<reference evidence="1 2" key="1">
    <citation type="submission" date="2024-11" db="EMBL/GenBank/DDBJ databases">
        <title>First Report of Moraxella oculi in Brazil in an Infectious Bovine Keratoconjunctivitis Outbreak.</title>
        <authorList>
            <person name="Carvalho C.V."/>
            <person name="Domingues R."/>
            <person name="Coutinho C."/>
            <person name="Honorio N.T.B.S."/>
            <person name="Faza D.R.L.R."/>
            <person name="Carvalho W.A."/>
            <person name="Machado A.B.F."/>
            <person name="Martins M.F."/>
            <person name="Gaspar E.B."/>
        </authorList>
    </citation>
    <scope>NUCLEOTIDE SEQUENCE [LARGE SCALE GENOMIC DNA]</scope>
    <source>
        <strain evidence="1 2">2117LE</strain>
    </source>
</reference>
<dbReference type="InterPro" id="IPR035996">
    <property type="entry name" value="4pyrrol_Methylase_sf"/>
</dbReference>
<comment type="caution">
    <text evidence="1">The sequence shown here is derived from an EMBL/GenBank/DDBJ whole genome shotgun (WGS) entry which is preliminary data.</text>
</comment>
<organism evidence="1 2">
    <name type="scientific">Moraxella oculi</name>
    <dbReference type="NCBI Taxonomy" id="2940516"/>
    <lineage>
        <taxon>Bacteria</taxon>
        <taxon>Pseudomonadati</taxon>
        <taxon>Pseudomonadota</taxon>
        <taxon>Gammaproteobacteria</taxon>
        <taxon>Moraxellales</taxon>
        <taxon>Moraxellaceae</taxon>
        <taxon>Moraxella</taxon>
    </lineage>
</organism>
<sequence>MASLTTELPSDMPVAIISHASLPTQKVLVGDLSNIVEKQAIEGLPAPAIIVVGRVVDSYLGA</sequence>
<dbReference type="RefSeq" id="WP_407069464.1">
    <property type="nucleotide sequence ID" value="NZ_JBJJXE010000015.1"/>
</dbReference>
<gene>
    <name evidence="1" type="ORF">ACJHVH_08170</name>
</gene>
<accession>A0ABW8U778</accession>